<reference evidence="1" key="1">
    <citation type="submission" date="2022-07" db="EMBL/GenBank/DDBJ databases">
        <title>Phylogenomic reconstructions and comparative analyses of Kickxellomycotina fungi.</title>
        <authorList>
            <person name="Reynolds N.K."/>
            <person name="Stajich J.E."/>
            <person name="Barry K."/>
            <person name="Grigoriev I.V."/>
            <person name="Crous P."/>
            <person name="Smith M.E."/>
        </authorList>
    </citation>
    <scope>NUCLEOTIDE SEQUENCE</scope>
    <source>
        <strain evidence="1">CBS 190363</strain>
    </source>
</reference>
<dbReference type="Proteomes" id="UP001139981">
    <property type="component" value="Unassembled WGS sequence"/>
</dbReference>
<proteinExistence type="predicted"/>
<organism evidence="1 2">
    <name type="scientific">Coemansia aciculifera</name>
    <dbReference type="NCBI Taxonomy" id="417176"/>
    <lineage>
        <taxon>Eukaryota</taxon>
        <taxon>Fungi</taxon>
        <taxon>Fungi incertae sedis</taxon>
        <taxon>Zoopagomycota</taxon>
        <taxon>Kickxellomycotina</taxon>
        <taxon>Kickxellomycetes</taxon>
        <taxon>Kickxellales</taxon>
        <taxon>Kickxellaceae</taxon>
        <taxon>Coemansia</taxon>
    </lineage>
</organism>
<name>A0ACC1M8W3_9FUNG</name>
<keyword evidence="2" id="KW-1185">Reference proteome</keyword>
<protein>
    <submittedName>
        <fullName evidence="1">Uncharacterized protein</fullName>
    </submittedName>
</protein>
<dbReference type="EMBL" id="JANBVB010000039">
    <property type="protein sequence ID" value="KAJ2899033.1"/>
    <property type="molecule type" value="Genomic_DNA"/>
</dbReference>
<accession>A0ACC1M8W3</accession>
<gene>
    <name evidence="1" type="ORF">IWW38_001147</name>
</gene>
<evidence type="ECO:0000313" key="1">
    <source>
        <dbReference type="EMBL" id="KAJ2899033.1"/>
    </source>
</evidence>
<comment type="caution">
    <text evidence="1">The sequence shown here is derived from an EMBL/GenBank/DDBJ whole genome shotgun (WGS) entry which is preliminary data.</text>
</comment>
<sequence>MLKAFTKVFHKSQGPNDEQLASGTPNSQQQPEKPALKRTIERRHPSASSKDAAGVLGLTSPRRNAAEVGSAHAQAQALGAATSPAKRTSVLQRSEQHPLQPRLHLKGPAPGVDGRFALTADNIEWHLRLIPPMKESKYDWIVRYVQEQQQNVAAAATESSQHQRDIESSMLMTGQMHYEYVGPNYLDHRAAAQQQQHQQQLQFQMMHAQVQSRNLVGSNHVSAPLPQQQLLPPIQHSLTNTTNKTANGQREADMLSPDNEEDDNMPLAAINAGTSPRHQPTLPLLQPTAANIGHTSCMDKYVTGSLNDPLPEPVSPSKGARLSLMSFQSNVAVNMDTPGARAVSRSHSMSNPLSPSALEPSHSVTKVENLPPARDSSPPMIAGNPTSARQLSCPIPVGNTMSGFKQLQKCANASDDEGDDEPLATRRSLKGNVTPGAGVRLNARTLTIQSNPVVRAASDAESDSAPALRVVNQASSHDSDESADGRDIGDAQVVPRTPLLASGGVGGDDDEEDDDMPLMRLNEKNAQRPPPLLNVNTSIARPPIPSYNCNHSGLDDDDNRPLSSLMLLAHSADDDLSSSLPLPMPRHVIDPDAVVNISDIINESVTPPRTSLSERPTSPLISTGSTRKHSLLLRSFHPGAQGSETTGRAVAGANEAIGEVIGEHDDGALFARDSADSSVSSKRRQDTNRALAMLESGQANGDSSKRPWAMNHARSTSAVSLASSRRAPRGSTLGQQLTDELHMLREDLARSRREHEKAERRSWQVGDPAAVQQPWVRHENTMSDTALPQKLNSLRADSANDLGDGADDVDKHSKVTLPWLHSNKQRPMSTQQLHTSKWFGMGGSSSRVFHGRQQSRDDVADVQQPASPQSVHVTSLSTRIGNKLGKLKQSFKHGSGA</sequence>
<evidence type="ECO:0000313" key="2">
    <source>
        <dbReference type="Proteomes" id="UP001139981"/>
    </source>
</evidence>